<dbReference type="Pfam" id="PF08386">
    <property type="entry name" value="Abhydrolase_4"/>
    <property type="match status" value="1"/>
</dbReference>
<evidence type="ECO:0000259" key="2">
    <source>
        <dbReference type="Pfam" id="PF00561"/>
    </source>
</evidence>
<evidence type="ECO:0000313" key="4">
    <source>
        <dbReference type="EMBL" id="TSB45039.1"/>
    </source>
</evidence>
<dbReference type="InterPro" id="IPR013595">
    <property type="entry name" value="Pept_S33_TAP-like_C"/>
</dbReference>
<reference evidence="4 5" key="1">
    <citation type="submission" date="2019-07" db="EMBL/GenBank/DDBJ databases">
        <authorList>
            <person name="Park Y.J."/>
            <person name="Jeong S.E."/>
            <person name="Jung H.S."/>
        </authorList>
    </citation>
    <scope>NUCLEOTIDE SEQUENCE [LARGE SCALE GENOMIC DNA]</scope>
    <source>
        <strain evidence="5">P16(2019)</strain>
    </source>
</reference>
<gene>
    <name evidence="4" type="ORF">FN960_18125</name>
</gene>
<proteinExistence type="predicted"/>
<dbReference type="Gene3D" id="3.40.50.1820">
    <property type="entry name" value="alpha/beta hydrolase"/>
    <property type="match status" value="1"/>
</dbReference>
<dbReference type="InterPro" id="IPR029058">
    <property type="entry name" value="AB_hydrolase_fold"/>
</dbReference>
<dbReference type="PRINTS" id="PR00111">
    <property type="entry name" value="ABHYDROLASE"/>
</dbReference>
<dbReference type="PRINTS" id="PR00412">
    <property type="entry name" value="EPOXHYDRLASE"/>
</dbReference>
<dbReference type="GO" id="GO:0016020">
    <property type="term" value="C:membrane"/>
    <property type="evidence" value="ECO:0007669"/>
    <property type="project" value="TreeGrafter"/>
</dbReference>
<dbReference type="RefSeq" id="WP_143850280.1">
    <property type="nucleotide sequence ID" value="NZ_VLXZ01000015.1"/>
</dbReference>
<evidence type="ECO:0000313" key="5">
    <source>
        <dbReference type="Proteomes" id="UP000318521"/>
    </source>
</evidence>
<feature type="domain" description="Peptidase S33 tripeptidyl aminopeptidase-like C-terminal" evidence="3">
    <location>
        <begin position="207"/>
        <end position="268"/>
    </location>
</feature>
<keyword evidence="1 4" id="KW-0378">Hydrolase</keyword>
<evidence type="ECO:0000259" key="3">
    <source>
        <dbReference type="Pfam" id="PF08386"/>
    </source>
</evidence>
<dbReference type="InterPro" id="IPR000639">
    <property type="entry name" value="Epox_hydrolase-like"/>
</dbReference>
<dbReference type="EMBL" id="VLXZ01000015">
    <property type="protein sequence ID" value="TSB45039.1"/>
    <property type="molecule type" value="Genomic_DNA"/>
</dbReference>
<comment type="caution">
    <text evidence="4">The sequence shown here is derived from an EMBL/GenBank/DDBJ whole genome shotgun (WGS) entry which is preliminary data.</text>
</comment>
<name>A0A553ZU74_9BACI</name>
<evidence type="ECO:0000256" key="1">
    <source>
        <dbReference type="ARBA" id="ARBA00022801"/>
    </source>
</evidence>
<dbReference type="AlphaFoldDB" id="A0A553ZU74"/>
<dbReference type="PANTHER" id="PTHR43798:SF31">
    <property type="entry name" value="AB HYDROLASE SUPERFAMILY PROTEIN YCLE"/>
    <property type="match status" value="1"/>
</dbReference>
<dbReference type="Pfam" id="PF00561">
    <property type="entry name" value="Abhydrolase_1"/>
    <property type="match status" value="1"/>
</dbReference>
<organism evidence="4 5">
    <name type="scientific">Alkalicoccobacillus porphyridii</name>
    <dbReference type="NCBI Taxonomy" id="2597270"/>
    <lineage>
        <taxon>Bacteria</taxon>
        <taxon>Bacillati</taxon>
        <taxon>Bacillota</taxon>
        <taxon>Bacilli</taxon>
        <taxon>Bacillales</taxon>
        <taxon>Bacillaceae</taxon>
        <taxon>Alkalicoccobacillus</taxon>
    </lineage>
</organism>
<keyword evidence="5" id="KW-1185">Reference proteome</keyword>
<dbReference type="PANTHER" id="PTHR43798">
    <property type="entry name" value="MONOACYLGLYCEROL LIPASE"/>
    <property type="match status" value="1"/>
</dbReference>
<feature type="domain" description="AB hydrolase-1" evidence="2">
    <location>
        <begin position="22"/>
        <end position="127"/>
    </location>
</feature>
<dbReference type="InterPro" id="IPR000073">
    <property type="entry name" value="AB_hydrolase_1"/>
</dbReference>
<sequence>MGHYIEVEPNVKVFVEDIGEGKPLIFIHGWPVSHKMFEYQQTELPKHGYRFIGIDLRGYGKSDAPWSGYDYDTMASDVHAVVTKLELQDAALAGFSMGGPIAIRYLANHKDNPISQLILLGAAAPSFTQREEYPYGLEKSGVDDIISNLKKDRPGMLKDFGGMFFHQDMSDAFNEWFLHLGLTGTPHATIHSAEALRDEDGRVDLASVHVPTLILHGKHDEICPFDFTSVLKEGIAESKLVAFENSGHGLVFEETEKVNQEILKFLQT</sequence>
<dbReference type="InterPro" id="IPR050266">
    <property type="entry name" value="AB_hydrolase_sf"/>
</dbReference>
<protein>
    <submittedName>
        <fullName evidence="4">Alpha/beta hydrolase</fullName>
    </submittedName>
</protein>
<dbReference type="Proteomes" id="UP000318521">
    <property type="component" value="Unassembled WGS sequence"/>
</dbReference>
<dbReference type="GO" id="GO:0016787">
    <property type="term" value="F:hydrolase activity"/>
    <property type="evidence" value="ECO:0007669"/>
    <property type="project" value="UniProtKB-KW"/>
</dbReference>
<dbReference type="SUPFAM" id="SSF53474">
    <property type="entry name" value="alpha/beta-Hydrolases"/>
    <property type="match status" value="1"/>
</dbReference>
<accession>A0A553ZU74</accession>
<dbReference type="OrthoDB" id="9773293at2"/>